<sequence length="266" mass="28056">MPTPPPIQPPDPLPLKGRVVLITGGAQGIGRGIAQGVLGAGGSVLIGDADVEAGEACLAEWNVGEAARFRELDVSKETSVRRFVEHGTKTFGRVDGLVNNAAIADPDAGPLESLSLADWNRYMAVNLTSVLLCCRQALPSLRECGGSVVNLASTRALMSEADTEPYATAKGGIVAFTHALAMSAGPEVRVNVISPGWVPTEQWQKPGDRKPPKLTRKDHAQHPAGRAGTPMDIAHLAVYLLSEQSAFVTGQNFVIDGGMVRKMVYA</sequence>
<dbReference type="RefSeq" id="WP_229792308.1">
    <property type="nucleotide sequence ID" value="NZ_BMYD01000001.1"/>
</dbReference>
<dbReference type="Pfam" id="PF13561">
    <property type="entry name" value="adh_short_C2"/>
    <property type="match status" value="1"/>
</dbReference>
<protein>
    <submittedName>
        <fullName evidence="3">Oxidoreductase</fullName>
    </submittedName>
</protein>
<dbReference type="PRINTS" id="PR00081">
    <property type="entry name" value="GDHRDH"/>
</dbReference>
<feature type="compositionally biased region" description="Basic and acidic residues" evidence="2">
    <location>
        <begin position="206"/>
        <end position="221"/>
    </location>
</feature>
<dbReference type="PANTHER" id="PTHR42760">
    <property type="entry name" value="SHORT-CHAIN DEHYDROGENASES/REDUCTASES FAMILY MEMBER"/>
    <property type="match status" value="1"/>
</dbReference>
<dbReference type="PANTHER" id="PTHR42760:SF40">
    <property type="entry name" value="3-OXOACYL-[ACYL-CARRIER-PROTEIN] REDUCTASE, CHLOROPLASTIC"/>
    <property type="match status" value="1"/>
</dbReference>
<dbReference type="AlphaFoldDB" id="A0A918SYS0"/>
<name>A0A918SYS0_9GAMM</name>
<dbReference type="SUPFAM" id="SSF51735">
    <property type="entry name" value="NAD(P)-binding Rossmann-fold domains"/>
    <property type="match status" value="1"/>
</dbReference>
<dbReference type="GO" id="GO:0030497">
    <property type="term" value="P:fatty acid elongation"/>
    <property type="evidence" value="ECO:0007669"/>
    <property type="project" value="TreeGrafter"/>
</dbReference>
<dbReference type="GO" id="GO:0016616">
    <property type="term" value="F:oxidoreductase activity, acting on the CH-OH group of donors, NAD or NADP as acceptor"/>
    <property type="evidence" value="ECO:0007669"/>
    <property type="project" value="TreeGrafter"/>
</dbReference>
<dbReference type="InterPro" id="IPR020904">
    <property type="entry name" value="Sc_DH/Rdtase_CS"/>
</dbReference>
<evidence type="ECO:0000256" key="2">
    <source>
        <dbReference type="SAM" id="MobiDB-lite"/>
    </source>
</evidence>
<evidence type="ECO:0000313" key="4">
    <source>
        <dbReference type="Proteomes" id="UP000646426"/>
    </source>
</evidence>
<dbReference type="Gene3D" id="3.40.50.720">
    <property type="entry name" value="NAD(P)-binding Rossmann-like Domain"/>
    <property type="match status" value="1"/>
</dbReference>
<dbReference type="PRINTS" id="PR00080">
    <property type="entry name" value="SDRFAMILY"/>
</dbReference>
<evidence type="ECO:0000313" key="3">
    <source>
        <dbReference type="EMBL" id="GHA73858.1"/>
    </source>
</evidence>
<reference evidence="3" key="1">
    <citation type="journal article" date="2014" name="Int. J. Syst. Evol. Microbiol.">
        <title>Complete genome sequence of Corynebacterium casei LMG S-19264T (=DSM 44701T), isolated from a smear-ripened cheese.</title>
        <authorList>
            <consortium name="US DOE Joint Genome Institute (JGI-PGF)"/>
            <person name="Walter F."/>
            <person name="Albersmeier A."/>
            <person name="Kalinowski J."/>
            <person name="Ruckert C."/>
        </authorList>
    </citation>
    <scope>NUCLEOTIDE SEQUENCE</scope>
    <source>
        <strain evidence="3">KCTC 23077</strain>
    </source>
</reference>
<dbReference type="FunFam" id="3.40.50.720:FF:000084">
    <property type="entry name" value="Short-chain dehydrogenase reductase"/>
    <property type="match status" value="1"/>
</dbReference>
<reference evidence="3" key="2">
    <citation type="submission" date="2020-09" db="EMBL/GenBank/DDBJ databases">
        <authorList>
            <person name="Sun Q."/>
            <person name="Kim S."/>
        </authorList>
    </citation>
    <scope>NUCLEOTIDE SEQUENCE</scope>
    <source>
        <strain evidence="3">KCTC 23077</strain>
    </source>
</reference>
<gene>
    <name evidence="3" type="ORF">GCM10007067_08430</name>
</gene>
<dbReference type="InterPro" id="IPR002347">
    <property type="entry name" value="SDR_fam"/>
</dbReference>
<evidence type="ECO:0000256" key="1">
    <source>
        <dbReference type="ARBA" id="ARBA00006484"/>
    </source>
</evidence>
<dbReference type="InterPro" id="IPR036291">
    <property type="entry name" value="NAD(P)-bd_dom_sf"/>
</dbReference>
<comment type="caution">
    <text evidence="3">The sequence shown here is derived from an EMBL/GenBank/DDBJ whole genome shotgun (WGS) entry which is preliminary data.</text>
</comment>
<dbReference type="PROSITE" id="PS00061">
    <property type="entry name" value="ADH_SHORT"/>
    <property type="match status" value="1"/>
</dbReference>
<keyword evidence="4" id="KW-1185">Reference proteome</keyword>
<accession>A0A918SYS0</accession>
<proteinExistence type="inferred from homology"/>
<comment type="similarity">
    <text evidence="1">Belongs to the short-chain dehydrogenases/reductases (SDR) family.</text>
</comment>
<dbReference type="Proteomes" id="UP000646426">
    <property type="component" value="Unassembled WGS sequence"/>
</dbReference>
<organism evidence="3 4">
    <name type="scientific">Cognatilysobacter bugurensis</name>
    <dbReference type="NCBI Taxonomy" id="543356"/>
    <lineage>
        <taxon>Bacteria</taxon>
        <taxon>Pseudomonadati</taxon>
        <taxon>Pseudomonadota</taxon>
        <taxon>Gammaproteobacteria</taxon>
        <taxon>Lysobacterales</taxon>
        <taxon>Lysobacteraceae</taxon>
        <taxon>Cognatilysobacter</taxon>
    </lineage>
</organism>
<feature type="region of interest" description="Disordered" evidence="2">
    <location>
        <begin position="201"/>
        <end position="227"/>
    </location>
</feature>
<dbReference type="EMBL" id="BMYD01000001">
    <property type="protein sequence ID" value="GHA73858.1"/>
    <property type="molecule type" value="Genomic_DNA"/>
</dbReference>